<keyword evidence="1" id="KW-0812">Transmembrane</keyword>
<dbReference type="OrthoDB" id="116415at2"/>
<accession>A0A5E4ZVV3</accession>
<feature type="transmembrane region" description="Helical" evidence="1">
    <location>
        <begin position="211"/>
        <end position="230"/>
    </location>
</feature>
<proteinExistence type="predicted"/>
<feature type="transmembrane region" description="Helical" evidence="1">
    <location>
        <begin position="182"/>
        <end position="199"/>
    </location>
</feature>
<evidence type="ECO:0008006" key="4">
    <source>
        <dbReference type="Google" id="ProtNLM"/>
    </source>
</evidence>
<protein>
    <recommendedName>
        <fullName evidence="4">DUF4239 domain-containing protein</fullName>
    </recommendedName>
</protein>
<keyword evidence="1" id="KW-0472">Membrane</keyword>
<feature type="transmembrane region" description="Helical" evidence="1">
    <location>
        <begin position="9"/>
        <end position="34"/>
    </location>
</feature>
<dbReference type="Pfam" id="PF14023">
    <property type="entry name" value="Bestrophin-like"/>
    <property type="match status" value="1"/>
</dbReference>
<dbReference type="InterPro" id="IPR025333">
    <property type="entry name" value="DUF4239"/>
</dbReference>
<dbReference type="RefSeq" id="WP_150625065.1">
    <property type="nucleotide sequence ID" value="NZ_CABPSQ010000002.1"/>
</dbReference>
<evidence type="ECO:0000313" key="2">
    <source>
        <dbReference type="EMBL" id="VVE65521.1"/>
    </source>
</evidence>
<reference evidence="2 3" key="1">
    <citation type="submission" date="2019-08" db="EMBL/GenBank/DDBJ databases">
        <authorList>
            <person name="Peeters C."/>
        </authorList>
    </citation>
    <scope>NUCLEOTIDE SEQUENCE [LARGE SCALE GENOMIC DNA]</scope>
    <source>
        <strain evidence="2 3">LMG 31118</strain>
    </source>
</reference>
<dbReference type="Proteomes" id="UP000414136">
    <property type="component" value="Unassembled WGS sequence"/>
</dbReference>
<organism evidence="2 3">
    <name type="scientific">Pandoraea captiosa</name>
    <dbReference type="NCBI Taxonomy" id="2508302"/>
    <lineage>
        <taxon>Bacteria</taxon>
        <taxon>Pseudomonadati</taxon>
        <taxon>Pseudomonadota</taxon>
        <taxon>Betaproteobacteria</taxon>
        <taxon>Burkholderiales</taxon>
        <taxon>Burkholderiaceae</taxon>
        <taxon>Pandoraea</taxon>
    </lineage>
</organism>
<name>A0A5E4ZVV3_9BURK</name>
<keyword evidence="3" id="KW-1185">Reference proteome</keyword>
<gene>
    <name evidence="2" type="ORF">PCA31118_02040</name>
</gene>
<evidence type="ECO:0000313" key="3">
    <source>
        <dbReference type="Proteomes" id="UP000414136"/>
    </source>
</evidence>
<keyword evidence="1" id="KW-1133">Transmembrane helix</keyword>
<sequence length="255" mass="28059">MTQLVHHPAYLFVILIVLLSLAATMGAVVLQRAIPISDDARENYTVVQGATLTLLALLIGFTLSMAVTRYDQRKNFEEEEANAIGTQYLRADLLGEPRSGELKRLLRDYVTLRIEFYRTRDSDQLDVIDARTADLQTQLWNQVRASAAAQPNPIVALAVVGVNDVINTQGYTQAAWLNRVPVSAWGLMIAIAFFGNLMQGYGSRGVSGRRVLLFVLPVTLSLSLSLIADIDSPRGGLIRVVPQNLINLQQSLPSN</sequence>
<dbReference type="AlphaFoldDB" id="A0A5E4ZVV3"/>
<dbReference type="EMBL" id="CABPSQ010000002">
    <property type="protein sequence ID" value="VVE65521.1"/>
    <property type="molecule type" value="Genomic_DNA"/>
</dbReference>
<feature type="transmembrane region" description="Helical" evidence="1">
    <location>
        <begin position="46"/>
        <end position="67"/>
    </location>
</feature>
<evidence type="ECO:0000256" key="1">
    <source>
        <dbReference type="SAM" id="Phobius"/>
    </source>
</evidence>